<gene>
    <name evidence="1" type="ORF">Q9L58_008311</name>
</gene>
<dbReference type="EMBL" id="JBBBZM010000150">
    <property type="protein sequence ID" value="KAL0632795.1"/>
    <property type="molecule type" value="Genomic_DNA"/>
</dbReference>
<sequence length="140" mass="15170">MSATGFYQPIIPQDSNDYTERPLTFKQLFEDLGIAFQWIEFNADKDWSHPQNAYAAGLVLIMSPEDHTRAVVSSRTTAANLVVNLVDFSNAPVPVANYILLRHNVGVCRAVDSAELQGAADCPALRALLPSGTAIGQPPS</sequence>
<organism evidence="1 2">
    <name type="scientific">Discina gigas</name>
    <dbReference type="NCBI Taxonomy" id="1032678"/>
    <lineage>
        <taxon>Eukaryota</taxon>
        <taxon>Fungi</taxon>
        <taxon>Dikarya</taxon>
        <taxon>Ascomycota</taxon>
        <taxon>Pezizomycotina</taxon>
        <taxon>Pezizomycetes</taxon>
        <taxon>Pezizales</taxon>
        <taxon>Discinaceae</taxon>
        <taxon>Discina</taxon>
    </lineage>
</organism>
<reference evidence="1 2" key="1">
    <citation type="submission" date="2024-02" db="EMBL/GenBank/DDBJ databases">
        <title>Discinaceae phylogenomics.</title>
        <authorList>
            <person name="Dirks A.C."/>
            <person name="James T.Y."/>
        </authorList>
    </citation>
    <scope>NUCLEOTIDE SEQUENCE [LARGE SCALE GENOMIC DNA]</scope>
    <source>
        <strain evidence="1 2">ACD0624</strain>
    </source>
</reference>
<protein>
    <submittedName>
        <fullName evidence="1">Uncharacterized protein</fullName>
    </submittedName>
</protein>
<accession>A0ABR3GA51</accession>
<evidence type="ECO:0000313" key="1">
    <source>
        <dbReference type="EMBL" id="KAL0632795.1"/>
    </source>
</evidence>
<dbReference type="Proteomes" id="UP001447188">
    <property type="component" value="Unassembled WGS sequence"/>
</dbReference>
<evidence type="ECO:0000313" key="2">
    <source>
        <dbReference type="Proteomes" id="UP001447188"/>
    </source>
</evidence>
<name>A0ABR3GA51_9PEZI</name>
<comment type="caution">
    <text evidence="1">The sequence shown here is derived from an EMBL/GenBank/DDBJ whole genome shotgun (WGS) entry which is preliminary data.</text>
</comment>
<proteinExistence type="predicted"/>
<keyword evidence="2" id="KW-1185">Reference proteome</keyword>